<dbReference type="EMBL" id="BMPI01000075">
    <property type="protein sequence ID" value="GGM77357.1"/>
    <property type="molecule type" value="Genomic_DNA"/>
</dbReference>
<dbReference type="Gene3D" id="3.40.50.10580">
    <property type="entry name" value="ATPase, V1 complex, subunit F"/>
    <property type="match status" value="1"/>
</dbReference>
<name>A0A917X559_9ACTN</name>
<reference evidence="2" key="1">
    <citation type="journal article" date="2014" name="Int. J. Syst. Evol. Microbiol.">
        <title>Complete genome sequence of Corynebacterium casei LMG S-19264T (=DSM 44701T), isolated from a smear-ripened cheese.</title>
        <authorList>
            <consortium name="US DOE Joint Genome Institute (JGI-PGF)"/>
            <person name="Walter F."/>
            <person name="Albersmeier A."/>
            <person name="Kalinowski J."/>
            <person name="Ruckert C."/>
        </authorList>
    </citation>
    <scope>NUCLEOTIDE SEQUENCE</scope>
    <source>
        <strain evidence="2">JCM 19831</strain>
    </source>
</reference>
<dbReference type="EMBL" id="BMPI01000076">
    <property type="protein sequence ID" value="GGM77821.1"/>
    <property type="molecule type" value="Genomic_DNA"/>
</dbReference>
<dbReference type="AlphaFoldDB" id="A0A917X559"/>
<dbReference type="Proteomes" id="UP000642070">
    <property type="component" value="Unassembled WGS sequence"/>
</dbReference>
<organism evidence="2 3">
    <name type="scientific">Dactylosporangium sucinum</name>
    <dbReference type="NCBI Taxonomy" id="1424081"/>
    <lineage>
        <taxon>Bacteria</taxon>
        <taxon>Bacillati</taxon>
        <taxon>Actinomycetota</taxon>
        <taxon>Actinomycetes</taxon>
        <taxon>Micromonosporales</taxon>
        <taxon>Micromonosporaceae</taxon>
        <taxon>Dactylosporangium</taxon>
    </lineage>
</organism>
<gene>
    <name evidence="1" type="ORF">GCM10007977_093580</name>
    <name evidence="2" type="ORF">GCM10007977_094110</name>
</gene>
<evidence type="ECO:0000313" key="3">
    <source>
        <dbReference type="Proteomes" id="UP000642070"/>
    </source>
</evidence>
<comment type="caution">
    <text evidence="2">The sequence shown here is derived from an EMBL/GenBank/DDBJ whole genome shotgun (WGS) entry which is preliminary data.</text>
</comment>
<keyword evidence="3" id="KW-1185">Reference proteome</keyword>
<evidence type="ECO:0000313" key="2">
    <source>
        <dbReference type="EMBL" id="GGM77821.1"/>
    </source>
</evidence>
<dbReference type="RefSeq" id="WP_190256573.1">
    <property type="nucleotide sequence ID" value="NZ_BMPI01000075.1"/>
</dbReference>
<proteinExistence type="predicted"/>
<sequence>MDHRGEPESRSAAGRVAAIGEAQLVRGYALAGVAVTVAADGPAVRAAWRALAPDIVVVVLTQAAARALAGVAAAPGRMVAVLPEPPGARP</sequence>
<evidence type="ECO:0000313" key="1">
    <source>
        <dbReference type="EMBL" id="GGM77357.1"/>
    </source>
</evidence>
<protein>
    <submittedName>
        <fullName evidence="2">Uncharacterized protein</fullName>
    </submittedName>
</protein>
<accession>A0A917X559</accession>
<dbReference type="InterPro" id="IPR036906">
    <property type="entry name" value="ATPase_V1_fsu_sf"/>
</dbReference>
<dbReference type="GO" id="GO:0034220">
    <property type="term" value="P:monoatomic ion transmembrane transport"/>
    <property type="evidence" value="ECO:0007669"/>
    <property type="project" value="InterPro"/>
</dbReference>
<reference evidence="2" key="2">
    <citation type="submission" date="2020-09" db="EMBL/GenBank/DDBJ databases">
        <authorList>
            <person name="Sun Q."/>
            <person name="Ohkuma M."/>
        </authorList>
    </citation>
    <scope>NUCLEOTIDE SEQUENCE</scope>
    <source>
        <strain evidence="2">JCM 19831</strain>
    </source>
</reference>